<dbReference type="OrthoDB" id="794462at2"/>
<name>A0A1G7E1D0_9BACL</name>
<keyword evidence="1" id="KW-0808">Transferase</keyword>
<sequence length="159" mass="17927">MIRKMDVNDIAAVRQVAAESWHDTYEGIIPREIRERFLEAAYSPTSLKMRLEQSILYVAEQNGSVVGFANFFRLPEPGDAELSAIYLLPACQGQKLGTALLESGISGLTDTERLYITVERDNGNARRFYEARGFSTVAEFEEDFDGHNLNSVRMMRLLG</sequence>
<accession>A0A1G7E1D0</accession>
<evidence type="ECO:0000256" key="1">
    <source>
        <dbReference type="ARBA" id="ARBA00022679"/>
    </source>
</evidence>
<protein>
    <submittedName>
        <fullName evidence="4">GNAT family N-acetyltransferase</fullName>
    </submittedName>
    <submittedName>
        <fullName evidence="5">Ribosomal protein S18 acetylase RimI</fullName>
    </submittedName>
</protein>
<dbReference type="PANTHER" id="PTHR43877:SF2">
    <property type="entry name" value="AMINOALKYLPHOSPHONATE N-ACETYLTRANSFERASE-RELATED"/>
    <property type="match status" value="1"/>
</dbReference>
<dbReference type="InterPro" id="IPR050832">
    <property type="entry name" value="Bact_Acetyltransf"/>
</dbReference>
<evidence type="ECO:0000313" key="6">
    <source>
        <dbReference type="Proteomes" id="UP000198823"/>
    </source>
</evidence>
<keyword evidence="7" id="KW-1185">Reference proteome</keyword>
<dbReference type="Proteomes" id="UP000272481">
    <property type="component" value="Unassembled WGS sequence"/>
</dbReference>
<dbReference type="CDD" id="cd04301">
    <property type="entry name" value="NAT_SF"/>
    <property type="match status" value="1"/>
</dbReference>
<dbReference type="PROSITE" id="PS51186">
    <property type="entry name" value="GNAT"/>
    <property type="match status" value="1"/>
</dbReference>
<dbReference type="GO" id="GO:0016747">
    <property type="term" value="F:acyltransferase activity, transferring groups other than amino-acyl groups"/>
    <property type="evidence" value="ECO:0007669"/>
    <property type="project" value="InterPro"/>
</dbReference>
<dbReference type="SUPFAM" id="SSF55729">
    <property type="entry name" value="Acyl-CoA N-acyltransferases (Nat)"/>
    <property type="match status" value="1"/>
</dbReference>
<dbReference type="PANTHER" id="PTHR43877">
    <property type="entry name" value="AMINOALKYLPHOSPHONATE N-ACETYLTRANSFERASE-RELATED-RELATED"/>
    <property type="match status" value="1"/>
</dbReference>
<dbReference type="Proteomes" id="UP000198823">
    <property type="component" value="Unassembled WGS sequence"/>
</dbReference>
<reference evidence="4 7" key="2">
    <citation type="submission" date="2018-12" db="EMBL/GenBank/DDBJ databases">
        <title>Comparitive functional genomics of dry heat resistant strains isolated from the viking spacecraft.</title>
        <authorList>
            <person name="Seuylemezian A."/>
            <person name="Vaishampayan P."/>
        </authorList>
    </citation>
    <scope>NUCLEOTIDE SEQUENCE [LARGE SCALE GENOMIC DNA]</scope>
    <source>
        <strain evidence="4 7">M6-11</strain>
    </source>
</reference>
<dbReference type="EMBL" id="RWGW01000006">
    <property type="protein sequence ID" value="RSK34976.1"/>
    <property type="molecule type" value="Genomic_DNA"/>
</dbReference>
<dbReference type="InterPro" id="IPR016181">
    <property type="entry name" value="Acyl_CoA_acyltransferase"/>
</dbReference>
<keyword evidence="5" id="KW-0689">Ribosomal protein</keyword>
<evidence type="ECO:0000313" key="5">
    <source>
        <dbReference type="EMBL" id="SDE57494.1"/>
    </source>
</evidence>
<evidence type="ECO:0000259" key="3">
    <source>
        <dbReference type="PROSITE" id="PS51186"/>
    </source>
</evidence>
<dbReference type="InterPro" id="IPR000182">
    <property type="entry name" value="GNAT_dom"/>
</dbReference>
<reference evidence="5 6" key="1">
    <citation type="submission" date="2016-10" db="EMBL/GenBank/DDBJ databases">
        <authorList>
            <person name="de Groot N.N."/>
        </authorList>
    </citation>
    <scope>NUCLEOTIDE SEQUENCE [LARGE SCALE GENOMIC DNA]</scope>
    <source>
        <strain evidence="5 6">CGMCC 1.6762</strain>
    </source>
</reference>
<organism evidence="5 6">
    <name type="scientific">Bhargavaea beijingensis</name>
    <dbReference type="NCBI Taxonomy" id="426756"/>
    <lineage>
        <taxon>Bacteria</taxon>
        <taxon>Bacillati</taxon>
        <taxon>Bacillota</taxon>
        <taxon>Bacilli</taxon>
        <taxon>Bacillales</taxon>
        <taxon>Caryophanaceae</taxon>
        <taxon>Bhargavaea</taxon>
    </lineage>
</organism>
<feature type="domain" description="N-acetyltransferase" evidence="3">
    <location>
        <begin position="1"/>
        <end position="159"/>
    </location>
</feature>
<dbReference type="Gene3D" id="3.40.630.30">
    <property type="match status" value="1"/>
</dbReference>
<keyword evidence="5" id="KW-0687">Ribonucleoprotein</keyword>
<dbReference type="AlphaFoldDB" id="A0A1G7E1D0"/>
<evidence type="ECO:0000313" key="7">
    <source>
        <dbReference type="Proteomes" id="UP000272481"/>
    </source>
</evidence>
<evidence type="ECO:0000313" key="4">
    <source>
        <dbReference type="EMBL" id="RSK34976.1"/>
    </source>
</evidence>
<dbReference type="EMBL" id="FNAR01000012">
    <property type="protein sequence ID" value="SDE57494.1"/>
    <property type="molecule type" value="Genomic_DNA"/>
</dbReference>
<dbReference type="STRING" id="426756.SAMN04488126_11222"/>
<proteinExistence type="predicted"/>
<dbReference type="GO" id="GO:0005840">
    <property type="term" value="C:ribosome"/>
    <property type="evidence" value="ECO:0007669"/>
    <property type="project" value="UniProtKB-KW"/>
</dbReference>
<dbReference type="Pfam" id="PF00583">
    <property type="entry name" value="Acetyltransf_1"/>
    <property type="match status" value="1"/>
</dbReference>
<evidence type="ECO:0000256" key="2">
    <source>
        <dbReference type="ARBA" id="ARBA00023315"/>
    </source>
</evidence>
<keyword evidence="2" id="KW-0012">Acyltransferase</keyword>
<gene>
    <name evidence="4" type="ORF">EJA12_04680</name>
    <name evidence="5" type="ORF">SAMN04488126_11222</name>
</gene>